<feature type="transmembrane region" description="Helical" evidence="8">
    <location>
        <begin position="329"/>
        <end position="358"/>
    </location>
</feature>
<comment type="caution">
    <text evidence="10">The sequence shown here is derived from an EMBL/GenBank/DDBJ whole genome shotgun (WGS) entry which is preliminary data.</text>
</comment>
<keyword evidence="4" id="KW-1003">Cell membrane</keyword>
<feature type="transmembrane region" description="Helical" evidence="8">
    <location>
        <begin position="385"/>
        <end position="406"/>
    </location>
</feature>
<dbReference type="CDD" id="cd06261">
    <property type="entry name" value="TM_PBP2"/>
    <property type="match status" value="1"/>
</dbReference>
<feature type="transmembrane region" description="Helical" evidence="8">
    <location>
        <begin position="233"/>
        <end position="256"/>
    </location>
</feature>
<dbReference type="RefSeq" id="WP_107751132.1">
    <property type="nucleotide sequence ID" value="NZ_QBKF01000003.1"/>
</dbReference>
<evidence type="ECO:0000256" key="1">
    <source>
        <dbReference type="ARBA" id="ARBA00004651"/>
    </source>
</evidence>
<keyword evidence="3 8" id="KW-0813">Transport</keyword>
<dbReference type="OrthoDB" id="9807047at2"/>
<sequence length="418" mass="46017">MADSTPILGDDGLTLKAKLRQAERRNKLKTFGLTVPLLAFILVTFVFPILLMIARSVDNPVPVRAIPQTLEALQSWTPPTLPAEATYRLFAEELLAADETGDLGRLASRLNYDLPGSRSALTRLGRALRRGAEDGQSYRALFEEVDPRWSEPEIWAGLKALDGRLTGAYYLAATDRTRDVDGDIVLQPENTRIYIGLYLKTLWVSLLVTLFCVLLAYPIAYQLATLPTGRANLLMILVLLPFWTSLLVRTTAWIVLLQSQGVLNDILVALGILDDEGRVQLIYNMTGTIVALTHILLPFMVLPLYSVMKTIPPNYRRAAISMGATPSRAWIDVFFPLTIPGLGAGSVLVFILCIGYYITPALVGGRTGQLISSEIAYHMQSSLNWGLAAALGTILLVGVLALYWIYDRLVGIDNLKMG</sequence>
<evidence type="ECO:0000256" key="7">
    <source>
        <dbReference type="ARBA" id="ARBA00023136"/>
    </source>
</evidence>
<keyword evidence="5 8" id="KW-0812">Transmembrane</keyword>
<protein>
    <submittedName>
        <fullName evidence="10">ABC transporter permease</fullName>
    </submittedName>
</protein>
<dbReference type="AlphaFoldDB" id="A0A2T7USL9"/>
<evidence type="ECO:0000259" key="9">
    <source>
        <dbReference type="PROSITE" id="PS50928"/>
    </source>
</evidence>
<evidence type="ECO:0000256" key="3">
    <source>
        <dbReference type="ARBA" id="ARBA00022448"/>
    </source>
</evidence>
<dbReference type="GO" id="GO:0055085">
    <property type="term" value="P:transmembrane transport"/>
    <property type="evidence" value="ECO:0007669"/>
    <property type="project" value="InterPro"/>
</dbReference>
<dbReference type="SUPFAM" id="SSF161098">
    <property type="entry name" value="MetI-like"/>
    <property type="match status" value="1"/>
</dbReference>
<evidence type="ECO:0000313" key="11">
    <source>
        <dbReference type="Proteomes" id="UP000244810"/>
    </source>
</evidence>
<dbReference type="PANTHER" id="PTHR42929">
    <property type="entry name" value="INNER MEMBRANE ABC TRANSPORTER PERMEASE PROTEIN YDCU-RELATED-RELATED"/>
    <property type="match status" value="1"/>
</dbReference>
<feature type="transmembrane region" description="Helical" evidence="8">
    <location>
        <begin position="202"/>
        <end position="221"/>
    </location>
</feature>
<dbReference type="InterPro" id="IPR000515">
    <property type="entry name" value="MetI-like"/>
</dbReference>
<evidence type="ECO:0000313" key="10">
    <source>
        <dbReference type="EMBL" id="PVE47760.1"/>
    </source>
</evidence>
<feature type="transmembrane region" description="Helical" evidence="8">
    <location>
        <begin position="30"/>
        <end position="54"/>
    </location>
</feature>
<comment type="subcellular location">
    <subcellularLocation>
        <location evidence="1 8">Cell membrane</location>
        <topology evidence="1 8">Multi-pass membrane protein</topology>
    </subcellularLocation>
</comment>
<evidence type="ECO:0000256" key="4">
    <source>
        <dbReference type="ARBA" id="ARBA00022475"/>
    </source>
</evidence>
<keyword evidence="6 8" id="KW-1133">Transmembrane helix</keyword>
<dbReference type="EMBL" id="QDDR01000004">
    <property type="protein sequence ID" value="PVE47760.1"/>
    <property type="molecule type" value="Genomic_DNA"/>
</dbReference>
<keyword evidence="11" id="KW-1185">Reference proteome</keyword>
<feature type="transmembrane region" description="Helical" evidence="8">
    <location>
        <begin position="281"/>
        <end position="308"/>
    </location>
</feature>
<evidence type="ECO:0000256" key="6">
    <source>
        <dbReference type="ARBA" id="ARBA00022989"/>
    </source>
</evidence>
<name>A0A2T7USL9_9RHOB</name>
<feature type="domain" description="ABC transmembrane type-1" evidence="9">
    <location>
        <begin position="198"/>
        <end position="406"/>
    </location>
</feature>
<comment type="similarity">
    <text evidence="2">Belongs to the binding-protein-dependent transport system permease family. CysTW subfamily.</text>
</comment>
<gene>
    <name evidence="10" type="ORF">DDE23_10005</name>
</gene>
<dbReference type="GO" id="GO:0005886">
    <property type="term" value="C:plasma membrane"/>
    <property type="evidence" value="ECO:0007669"/>
    <property type="project" value="UniProtKB-SubCell"/>
</dbReference>
<proteinExistence type="inferred from homology"/>
<dbReference type="Gene3D" id="1.10.3720.10">
    <property type="entry name" value="MetI-like"/>
    <property type="match status" value="1"/>
</dbReference>
<dbReference type="PANTHER" id="PTHR42929:SF5">
    <property type="entry name" value="ABC TRANSPORTER PERMEASE PROTEIN"/>
    <property type="match status" value="1"/>
</dbReference>
<dbReference type="Pfam" id="PF00528">
    <property type="entry name" value="BPD_transp_1"/>
    <property type="match status" value="1"/>
</dbReference>
<evidence type="ECO:0000256" key="5">
    <source>
        <dbReference type="ARBA" id="ARBA00022692"/>
    </source>
</evidence>
<dbReference type="InterPro" id="IPR035906">
    <property type="entry name" value="MetI-like_sf"/>
</dbReference>
<evidence type="ECO:0000256" key="2">
    <source>
        <dbReference type="ARBA" id="ARBA00007069"/>
    </source>
</evidence>
<accession>A0A2T7USL9</accession>
<organism evidence="10 11">
    <name type="scientific">Pararhodobacter aggregans</name>
    <dbReference type="NCBI Taxonomy" id="404875"/>
    <lineage>
        <taxon>Bacteria</taxon>
        <taxon>Pseudomonadati</taxon>
        <taxon>Pseudomonadota</taxon>
        <taxon>Alphaproteobacteria</taxon>
        <taxon>Rhodobacterales</taxon>
        <taxon>Paracoccaceae</taxon>
        <taxon>Pararhodobacter</taxon>
    </lineage>
</organism>
<keyword evidence="7 8" id="KW-0472">Membrane</keyword>
<dbReference type="PROSITE" id="PS50928">
    <property type="entry name" value="ABC_TM1"/>
    <property type="match status" value="1"/>
</dbReference>
<reference evidence="10 11" key="1">
    <citation type="journal article" date="2011" name="Syst. Appl. Microbiol.">
        <title>Defluviimonas denitrificans gen. nov., sp. nov., and Pararhodobacter aggregans gen. nov., sp. nov., non-phototrophic Rhodobacteraceae from the biofilter of a marine aquaculture.</title>
        <authorList>
            <person name="Foesel B.U."/>
            <person name="Drake H.L."/>
            <person name="Schramm A."/>
        </authorList>
    </citation>
    <scope>NUCLEOTIDE SEQUENCE [LARGE SCALE GENOMIC DNA]</scope>
    <source>
        <strain evidence="10 11">D1-19</strain>
    </source>
</reference>
<dbReference type="Proteomes" id="UP000244810">
    <property type="component" value="Unassembled WGS sequence"/>
</dbReference>
<evidence type="ECO:0000256" key="8">
    <source>
        <dbReference type="RuleBase" id="RU363032"/>
    </source>
</evidence>